<proteinExistence type="predicted"/>
<dbReference type="InterPro" id="IPR020471">
    <property type="entry name" value="AKR"/>
</dbReference>
<dbReference type="SUPFAM" id="SSF51430">
    <property type="entry name" value="NAD(P)-linked oxidoreductase"/>
    <property type="match status" value="1"/>
</dbReference>
<dbReference type="InterPro" id="IPR023210">
    <property type="entry name" value="NADP_OxRdtase_dom"/>
</dbReference>
<dbReference type="PRINTS" id="PR00069">
    <property type="entry name" value="ALDKETRDTASE"/>
</dbReference>
<dbReference type="EMBL" id="ML732166">
    <property type="protein sequence ID" value="KAB8077603.1"/>
    <property type="molecule type" value="Genomic_DNA"/>
</dbReference>
<evidence type="ECO:0000256" key="3">
    <source>
        <dbReference type="PIRSR" id="PIRSR000097-2"/>
    </source>
</evidence>
<evidence type="ECO:0000256" key="4">
    <source>
        <dbReference type="PIRSR" id="PIRSR000097-3"/>
    </source>
</evidence>
<accession>A0A5N5XA16</accession>
<name>A0A5N5XA16_9EURO</name>
<feature type="domain" description="NADP-dependent oxidoreductase" evidence="5">
    <location>
        <begin position="8"/>
        <end position="250"/>
    </location>
</feature>
<dbReference type="AlphaFoldDB" id="A0A5N5XA16"/>
<organism evidence="6 7">
    <name type="scientific">Aspergillus leporis</name>
    <dbReference type="NCBI Taxonomy" id="41062"/>
    <lineage>
        <taxon>Eukaryota</taxon>
        <taxon>Fungi</taxon>
        <taxon>Dikarya</taxon>
        <taxon>Ascomycota</taxon>
        <taxon>Pezizomycotina</taxon>
        <taxon>Eurotiomycetes</taxon>
        <taxon>Eurotiomycetidae</taxon>
        <taxon>Eurotiales</taxon>
        <taxon>Aspergillaceae</taxon>
        <taxon>Aspergillus</taxon>
        <taxon>Aspergillus subgen. Circumdati</taxon>
    </lineage>
</organism>
<evidence type="ECO:0000313" key="6">
    <source>
        <dbReference type="EMBL" id="KAB8077603.1"/>
    </source>
</evidence>
<gene>
    <name evidence="6" type="ORF">BDV29DRAFT_153472</name>
</gene>
<dbReference type="PANTHER" id="PTHR11732">
    <property type="entry name" value="ALDO/KETO REDUCTASE"/>
    <property type="match status" value="1"/>
</dbReference>
<dbReference type="GO" id="GO:0016491">
    <property type="term" value="F:oxidoreductase activity"/>
    <property type="evidence" value="ECO:0007669"/>
    <property type="project" value="UniProtKB-KW"/>
</dbReference>
<evidence type="ECO:0000259" key="5">
    <source>
        <dbReference type="Pfam" id="PF00248"/>
    </source>
</evidence>
<feature type="active site" description="Proton donor" evidence="2">
    <location>
        <position position="7"/>
    </location>
</feature>
<feature type="site" description="Lowers pKa of active site Tyr" evidence="4">
    <location>
        <position position="32"/>
    </location>
</feature>
<evidence type="ECO:0000256" key="2">
    <source>
        <dbReference type="PIRSR" id="PIRSR000097-1"/>
    </source>
</evidence>
<feature type="binding site" evidence="3">
    <location>
        <position position="65"/>
    </location>
    <ligand>
        <name>substrate</name>
    </ligand>
</feature>
<keyword evidence="7" id="KW-1185">Reference proteome</keyword>
<reference evidence="6 7" key="1">
    <citation type="submission" date="2019-04" db="EMBL/GenBank/DDBJ databases">
        <title>Friends and foes A comparative genomics study of 23 Aspergillus species from section Flavi.</title>
        <authorList>
            <consortium name="DOE Joint Genome Institute"/>
            <person name="Kjaerbolling I."/>
            <person name="Vesth T."/>
            <person name="Frisvad J.C."/>
            <person name="Nybo J.L."/>
            <person name="Theobald S."/>
            <person name="Kildgaard S."/>
            <person name="Isbrandt T."/>
            <person name="Kuo A."/>
            <person name="Sato A."/>
            <person name="Lyhne E.K."/>
            <person name="Kogle M.E."/>
            <person name="Wiebenga A."/>
            <person name="Kun R.S."/>
            <person name="Lubbers R.J."/>
            <person name="Makela M.R."/>
            <person name="Barry K."/>
            <person name="Chovatia M."/>
            <person name="Clum A."/>
            <person name="Daum C."/>
            <person name="Haridas S."/>
            <person name="He G."/>
            <person name="LaButti K."/>
            <person name="Lipzen A."/>
            <person name="Mondo S."/>
            <person name="Riley R."/>
            <person name="Salamov A."/>
            <person name="Simmons B.A."/>
            <person name="Magnuson J.K."/>
            <person name="Henrissat B."/>
            <person name="Mortensen U.H."/>
            <person name="Larsen T.O."/>
            <person name="Devries R.P."/>
            <person name="Grigoriev I.V."/>
            <person name="Machida M."/>
            <person name="Baker S.E."/>
            <person name="Andersen M.R."/>
        </authorList>
    </citation>
    <scope>NUCLEOTIDE SEQUENCE [LARGE SCALE GENOMIC DNA]</scope>
    <source>
        <strain evidence="6 7">CBS 151.66</strain>
    </source>
</reference>
<dbReference type="InterPro" id="IPR036812">
    <property type="entry name" value="NAD(P)_OxRdtase_dom_sf"/>
</dbReference>
<evidence type="ECO:0000256" key="1">
    <source>
        <dbReference type="ARBA" id="ARBA00023002"/>
    </source>
</evidence>
<dbReference type="Gene3D" id="3.20.20.100">
    <property type="entry name" value="NADP-dependent oxidoreductase domain"/>
    <property type="match status" value="1"/>
</dbReference>
<dbReference type="Proteomes" id="UP000326565">
    <property type="component" value="Unassembled WGS sequence"/>
</dbReference>
<evidence type="ECO:0000313" key="7">
    <source>
        <dbReference type="Proteomes" id="UP000326565"/>
    </source>
</evidence>
<sequence>MPTKLPYETEEFIGNAIRKSRVPPNEIFITTKLWCNSFHPDDVESALDDSLRNLQADYVDLYLLHYPCTFARGAERFPKGDDGLMKMGETTYVNTWKTLSKIQKTGKVKAIRESTFNQTGLENLINTGVAPAVHQMEVHPFLTQNTFNDWHKKQEIHVMQFSPLGNQNSFYRDIYWSNGLANRGRLIDEPLLAELGKEYGKDPVQIALAWGVNRGRTVIPKSTIQWQIEQNLESEFVMEKGDLQRVDGLNLNLRFNMPNEAYRWPLYKGLDGA</sequence>
<dbReference type="Pfam" id="PF00248">
    <property type="entry name" value="Aldo_ket_red"/>
    <property type="match status" value="1"/>
</dbReference>
<keyword evidence="1" id="KW-0560">Oxidoreductase</keyword>
<protein>
    <submittedName>
        <fullName evidence="6">NADP-dependent oxidoreductase domain-containing protein</fullName>
    </submittedName>
</protein>
<dbReference type="OrthoDB" id="416253at2759"/>
<dbReference type="PIRSF" id="PIRSF000097">
    <property type="entry name" value="AKR"/>
    <property type="match status" value="1"/>
</dbReference>